<dbReference type="EMBL" id="SDKM01000004">
    <property type="protein sequence ID" value="RYP88077.1"/>
    <property type="molecule type" value="Genomic_DNA"/>
</dbReference>
<dbReference type="Pfam" id="PF01451">
    <property type="entry name" value="LMWPc"/>
    <property type="match status" value="1"/>
</dbReference>
<accession>A0A4Q4ZIG4</accession>
<dbReference type="SUPFAM" id="SSF46785">
    <property type="entry name" value="Winged helix' DNA-binding domain"/>
    <property type="match status" value="1"/>
</dbReference>
<dbReference type="InterPro" id="IPR011991">
    <property type="entry name" value="ArsR-like_HTH"/>
</dbReference>
<dbReference type="Gene3D" id="3.40.50.2300">
    <property type="match status" value="1"/>
</dbReference>
<sequence>MATERKVRSEERARVHAALADPARVRIVDLLADGDASPTDVQALLKMPSNLVAHHLRVLEQAGLLHRHRSEADRRRSYLRLLREPLDGLLPASLTHVPRVVFVCTANSARSQLAAALWARASEVPVSSAGTHPAGEIARGARGVAGKHGLTLVQPGPQALAAVLQPTDFVITVCDRAHEELDPGSVRAHWSVPDPVAVGTARAFDAAYAELDDRVTRLAPRLAPSATTS</sequence>
<evidence type="ECO:0000256" key="1">
    <source>
        <dbReference type="ARBA" id="ARBA00022849"/>
    </source>
</evidence>
<dbReference type="SMART" id="SM00418">
    <property type="entry name" value="HTH_ARSR"/>
    <property type="match status" value="1"/>
</dbReference>
<dbReference type="SMART" id="SM00226">
    <property type="entry name" value="LMWPc"/>
    <property type="match status" value="1"/>
</dbReference>
<dbReference type="SUPFAM" id="SSF52788">
    <property type="entry name" value="Phosphotyrosine protein phosphatases I"/>
    <property type="match status" value="1"/>
</dbReference>
<dbReference type="RefSeq" id="WP_134714449.1">
    <property type="nucleotide sequence ID" value="NZ_SDKM01000004.1"/>
</dbReference>
<evidence type="ECO:0000313" key="3">
    <source>
        <dbReference type="EMBL" id="RYP88077.1"/>
    </source>
</evidence>
<dbReference type="PANTHER" id="PTHR43428">
    <property type="entry name" value="ARSENATE REDUCTASE"/>
    <property type="match status" value="1"/>
</dbReference>
<dbReference type="InterPro" id="IPR036390">
    <property type="entry name" value="WH_DNA-bd_sf"/>
</dbReference>
<dbReference type="GO" id="GO:0046685">
    <property type="term" value="P:response to arsenic-containing substance"/>
    <property type="evidence" value="ECO:0007669"/>
    <property type="project" value="UniProtKB-KW"/>
</dbReference>
<dbReference type="CDD" id="cd00090">
    <property type="entry name" value="HTH_ARSR"/>
    <property type="match status" value="1"/>
</dbReference>
<keyword evidence="4" id="KW-1185">Reference proteome</keyword>
<dbReference type="PROSITE" id="PS50987">
    <property type="entry name" value="HTH_ARSR_2"/>
    <property type="match status" value="1"/>
</dbReference>
<dbReference type="Pfam" id="PF12840">
    <property type="entry name" value="HTH_20"/>
    <property type="match status" value="1"/>
</dbReference>
<dbReference type="PRINTS" id="PR00778">
    <property type="entry name" value="HTHARSR"/>
</dbReference>
<dbReference type="GO" id="GO:0003700">
    <property type="term" value="F:DNA-binding transcription factor activity"/>
    <property type="evidence" value="ECO:0007669"/>
    <property type="project" value="InterPro"/>
</dbReference>
<dbReference type="OrthoDB" id="9784339at2"/>
<dbReference type="InterPro" id="IPR023485">
    <property type="entry name" value="Ptyr_pPase"/>
</dbReference>
<dbReference type="Proteomes" id="UP000295198">
    <property type="component" value="Unassembled WGS sequence"/>
</dbReference>
<keyword evidence="1" id="KW-0059">Arsenical resistance</keyword>
<name>A0A4Q4ZIG4_9ACTN</name>
<protein>
    <submittedName>
        <fullName evidence="3">ArsR family transcriptional regulator</fullName>
    </submittedName>
</protein>
<reference evidence="3 4" key="1">
    <citation type="submission" date="2019-01" db="EMBL/GenBank/DDBJ databases">
        <title>Nocardioides guangzhouensis sp. nov., an actinobacterium isolated from soil.</title>
        <authorList>
            <person name="Fu Y."/>
            <person name="Cai Y."/>
            <person name="Lin Z."/>
            <person name="Chen P."/>
        </authorList>
    </citation>
    <scope>NUCLEOTIDE SEQUENCE [LARGE SCALE GENOMIC DNA]</scope>
    <source>
        <strain evidence="3 4">130</strain>
    </source>
</reference>
<dbReference type="Gene3D" id="1.10.10.10">
    <property type="entry name" value="Winged helix-like DNA-binding domain superfamily/Winged helix DNA-binding domain"/>
    <property type="match status" value="1"/>
</dbReference>
<proteinExistence type="predicted"/>
<dbReference type="AlphaFoldDB" id="A0A4Q4ZIG4"/>
<gene>
    <name evidence="3" type="ORF">EKO23_04335</name>
</gene>
<evidence type="ECO:0000259" key="2">
    <source>
        <dbReference type="PROSITE" id="PS50987"/>
    </source>
</evidence>
<dbReference type="PANTHER" id="PTHR43428:SF1">
    <property type="entry name" value="ARSENATE REDUCTASE"/>
    <property type="match status" value="1"/>
</dbReference>
<comment type="caution">
    <text evidence="3">The sequence shown here is derived from an EMBL/GenBank/DDBJ whole genome shotgun (WGS) entry which is preliminary data.</text>
</comment>
<dbReference type="InterPro" id="IPR001845">
    <property type="entry name" value="HTH_ArsR_DNA-bd_dom"/>
</dbReference>
<organism evidence="3 4">
    <name type="scientific">Nocardioides guangzhouensis</name>
    <dbReference type="NCBI Taxonomy" id="2497878"/>
    <lineage>
        <taxon>Bacteria</taxon>
        <taxon>Bacillati</taxon>
        <taxon>Actinomycetota</taxon>
        <taxon>Actinomycetes</taxon>
        <taxon>Propionibacteriales</taxon>
        <taxon>Nocardioidaceae</taxon>
        <taxon>Nocardioides</taxon>
    </lineage>
</organism>
<dbReference type="InterPro" id="IPR036388">
    <property type="entry name" value="WH-like_DNA-bd_sf"/>
</dbReference>
<dbReference type="InterPro" id="IPR036196">
    <property type="entry name" value="Ptyr_pPase_sf"/>
</dbReference>
<evidence type="ECO:0000313" key="4">
    <source>
        <dbReference type="Proteomes" id="UP000295198"/>
    </source>
</evidence>
<feature type="domain" description="HTH arsR-type" evidence="2">
    <location>
        <begin position="4"/>
        <end position="101"/>
    </location>
</feature>